<feature type="domain" description="AP-5 complex subunit zeta-1 N-terminal TPR" evidence="1">
    <location>
        <begin position="188"/>
        <end position="243"/>
    </location>
</feature>
<dbReference type="GeneTree" id="ENSGT00390000017592"/>
<organism evidence="2 3">
    <name type="scientific">Panthera tigris altaica</name>
    <name type="common">Siberian tiger</name>
    <dbReference type="NCBI Taxonomy" id="74533"/>
    <lineage>
        <taxon>Eukaryota</taxon>
        <taxon>Metazoa</taxon>
        <taxon>Chordata</taxon>
        <taxon>Craniata</taxon>
        <taxon>Vertebrata</taxon>
        <taxon>Euteleostomi</taxon>
        <taxon>Mammalia</taxon>
        <taxon>Eutheria</taxon>
        <taxon>Laurasiatheria</taxon>
        <taxon>Carnivora</taxon>
        <taxon>Feliformia</taxon>
        <taxon>Felidae</taxon>
        <taxon>Pantherinae</taxon>
        <taxon>Panthera</taxon>
    </lineage>
</organism>
<dbReference type="Proteomes" id="UP000675900">
    <property type="component" value="Unassembled WGS sequence"/>
</dbReference>
<accession>A0A8C9K5B3</accession>
<sequence length="275" mass="31353">HSGWPRSLLRDIRDEELKKFCSRVVNLLQKDELGPDAVDALQRLFLIVSATKHKRKLEDTCVHLLQTTLCSPKCPEQLQLLCASILREMSPRDDLSLSCDHVQSARQLSLVASVLLAQGDPKGEVRSVGQRVFRILESRQPEGPSPRHLLPVVSKITHLAPHTLHEDQTNQLSKRLGDRPLPILPCLPQPGPVTEVDGAVATDFFTVLSTGQHFTEDQWLNVQAFSMLRAWLLHSDPEGPKTARRSRPSLWLCCRRWWTRTQPWRCFMRCWTCPV</sequence>
<name>A0A8C9K5B3_PANTA</name>
<reference evidence="2" key="2">
    <citation type="submission" date="2025-09" db="UniProtKB">
        <authorList>
            <consortium name="Ensembl"/>
        </authorList>
    </citation>
    <scope>IDENTIFICATION</scope>
</reference>
<evidence type="ECO:0000313" key="3">
    <source>
        <dbReference type="Proteomes" id="UP000675900"/>
    </source>
</evidence>
<protein>
    <recommendedName>
        <fullName evidence="1">AP-5 complex subunit zeta-1 N-terminal TPR domain-containing protein</fullName>
    </recommendedName>
</protein>
<proteinExistence type="predicted"/>
<dbReference type="Pfam" id="PF25153">
    <property type="entry name" value="TPR_AP5Z1"/>
    <property type="match status" value="2"/>
</dbReference>
<reference evidence="2" key="1">
    <citation type="submission" date="2025-08" db="UniProtKB">
        <authorList>
            <consortium name="Ensembl"/>
        </authorList>
    </citation>
    <scope>IDENTIFICATION</scope>
</reference>
<keyword evidence="3" id="KW-1185">Reference proteome</keyword>
<evidence type="ECO:0000313" key="2">
    <source>
        <dbReference type="Ensembl" id="ENSPTIP00000013260.1"/>
    </source>
</evidence>
<dbReference type="InterPro" id="IPR056857">
    <property type="entry name" value="TPR_AP5Z1_N"/>
</dbReference>
<dbReference type="InterPro" id="IPR028222">
    <property type="entry name" value="AP5Z1"/>
</dbReference>
<evidence type="ECO:0000259" key="1">
    <source>
        <dbReference type="Pfam" id="PF25153"/>
    </source>
</evidence>
<dbReference type="AlphaFoldDB" id="A0A8C9K5B3"/>
<feature type="domain" description="AP-5 complex subunit zeta-1 N-terminal TPR" evidence="1">
    <location>
        <begin position="10"/>
        <end position="178"/>
    </location>
</feature>
<dbReference type="PANTHER" id="PTHR46488:SF1">
    <property type="entry name" value="AP-5 COMPLEX SUBUNIT ZETA-1"/>
    <property type="match status" value="1"/>
</dbReference>
<dbReference type="PANTHER" id="PTHR46488">
    <property type="entry name" value="AP-5 COMPLEX SUBUNIT ZETA-1"/>
    <property type="match status" value="1"/>
</dbReference>
<dbReference type="GO" id="GO:0044599">
    <property type="term" value="C:AP-5 adaptor complex"/>
    <property type="evidence" value="ECO:0007669"/>
    <property type="project" value="InterPro"/>
</dbReference>
<dbReference type="Ensembl" id="ENSPTIT00000017313.1">
    <property type="protein sequence ID" value="ENSPTIP00000013260.1"/>
    <property type="gene ID" value="ENSPTIG00000013045.1"/>
</dbReference>